<dbReference type="Pfam" id="PF16822">
    <property type="entry name" value="ALGX"/>
    <property type="match status" value="1"/>
</dbReference>
<dbReference type="AlphaFoldDB" id="A0A2A3JQQ4"/>
<dbReference type="InterPro" id="IPR031811">
    <property type="entry name" value="ALGX/ALGJ_SGNH-like"/>
</dbReference>
<feature type="domain" description="AlgX/AlgJ SGNH hydrolase-like" evidence="7">
    <location>
        <begin position="9"/>
        <end position="141"/>
    </location>
</feature>
<comment type="subcellular location">
    <subcellularLocation>
        <location evidence="1">Periplasm</location>
    </subcellularLocation>
</comment>
<dbReference type="GO" id="GO:0042597">
    <property type="term" value="C:periplasmic space"/>
    <property type="evidence" value="ECO:0007669"/>
    <property type="project" value="UniProtKB-SubCell"/>
</dbReference>
<proteinExistence type="predicted"/>
<evidence type="ECO:0000256" key="6">
    <source>
        <dbReference type="ARBA" id="ARBA00022841"/>
    </source>
</evidence>
<keyword evidence="3" id="KW-0808">Transferase</keyword>
<evidence type="ECO:0000259" key="7">
    <source>
        <dbReference type="Pfam" id="PF16822"/>
    </source>
</evidence>
<organism evidence="8">
    <name type="scientific">Alloyangia mangrovi</name>
    <dbReference type="NCBI Taxonomy" id="1779329"/>
    <lineage>
        <taxon>Bacteria</taxon>
        <taxon>Pseudomonadati</taxon>
        <taxon>Pseudomonadota</taxon>
        <taxon>Alphaproteobacteria</taxon>
        <taxon>Rhodobacterales</taxon>
        <taxon>Roseobacteraceae</taxon>
        <taxon>Alloyangia</taxon>
    </lineage>
</organism>
<gene>
    <name evidence="8" type="ORF">CLG85_24285</name>
</gene>
<keyword evidence="6" id="KW-0016">Alginate biosynthesis</keyword>
<evidence type="ECO:0000313" key="8">
    <source>
        <dbReference type="EMBL" id="PBD16680.1"/>
    </source>
</evidence>
<dbReference type="GO" id="GO:0042121">
    <property type="term" value="P:alginic acid biosynthetic process"/>
    <property type="evidence" value="ECO:0007669"/>
    <property type="project" value="UniProtKB-UniPathway"/>
</dbReference>
<accession>A0A2A3JQQ4</accession>
<keyword evidence="5" id="KW-0574">Periplasm</keyword>
<evidence type="ECO:0000256" key="2">
    <source>
        <dbReference type="ARBA" id="ARBA00005182"/>
    </source>
</evidence>
<evidence type="ECO:0000256" key="1">
    <source>
        <dbReference type="ARBA" id="ARBA00004418"/>
    </source>
</evidence>
<evidence type="ECO:0000256" key="4">
    <source>
        <dbReference type="ARBA" id="ARBA00022729"/>
    </source>
</evidence>
<evidence type="ECO:0000256" key="3">
    <source>
        <dbReference type="ARBA" id="ARBA00022679"/>
    </source>
</evidence>
<comment type="caution">
    <text evidence="8">The sequence shown here is derived from an EMBL/GenBank/DDBJ whole genome shotgun (WGS) entry which is preliminary data.</text>
</comment>
<dbReference type="UniPathway" id="UPA00286"/>
<dbReference type="EMBL" id="NTHN01000588">
    <property type="protein sequence ID" value="PBD16680.1"/>
    <property type="molecule type" value="Genomic_DNA"/>
</dbReference>
<sequence>MAVRIAAQPGLTGSAQFTQVPGAEVRFTGDLVSYVTSGELAPLVGLSAERVTPYEAVSIPSGQEAALDLFGEAGAGEVVDLVGTSYSANPNWSFAEALKLELGRDVINYATEGQGPFVPMRDYLQKRAPETAATTVLWEIPLRYLLDPELPETLAAEAGPEAQSLELAEEGGT</sequence>
<dbReference type="GO" id="GO:0016740">
    <property type="term" value="F:transferase activity"/>
    <property type="evidence" value="ECO:0007669"/>
    <property type="project" value="UniProtKB-KW"/>
</dbReference>
<protein>
    <recommendedName>
        <fullName evidence="7">AlgX/AlgJ SGNH hydrolase-like domain-containing protein</fullName>
    </recommendedName>
</protein>
<evidence type="ECO:0000256" key="5">
    <source>
        <dbReference type="ARBA" id="ARBA00022764"/>
    </source>
</evidence>
<name>A0A2A3JQQ4_9RHOB</name>
<keyword evidence="4" id="KW-0732">Signal</keyword>
<comment type="pathway">
    <text evidence="2">Glycan biosynthesis; alginate biosynthesis.</text>
</comment>
<reference evidence="8" key="1">
    <citation type="submission" date="2017-09" db="EMBL/GenBank/DDBJ databases">
        <title>Yangia sp. SAOS 153D whole genome sequencing.</title>
        <authorList>
            <person name="Verma A."/>
            <person name="Krishnamurthi S."/>
        </authorList>
    </citation>
    <scope>NUCLEOTIDE SEQUENCE [LARGE SCALE GENOMIC DNA]</scope>
    <source>
        <strain evidence="8">SAOS 153D</strain>
    </source>
</reference>